<dbReference type="Proteomes" id="UP000091820">
    <property type="component" value="Unassembled WGS sequence"/>
</dbReference>
<sequence length="118" mass="12494">MSFSNPLQQPCQFSSKPGVTVLALVYHFATLGYLLKSKPATSKVLTLANRAISAKVKVSPAAYCWPSKKVFKNSNAVSIFLSISGSAGALVKICGYSKPKALAVIITARQGAEPGYEI</sequence>
<keyword evidence="2" id="KW-1185">Reference proteome</keyword>
<proteinExistence type="predicted"/>
<dbReference type="EnsemblMetazoa" id="GBRI008724-RA">
    <property type="protein sequence ID" value="GBRI008724-PA"/>
    <property type="gene ID" value="GBRI008724"/>
</dbReference>
<accession>A0A1A9W7B4</accession>
<name>A0A1A9W7B4_9MUSC</name>
<dbReference type="AlphaFoldDB" id="A0A1A9W7B4"/>
<dbReference type="VEuPathDB" id="VectorBase:GBRI008724"/>
<evidence type="ECO:0000313" key="2">
    <source>
        <dbReference type="Proteomes" id="UP000091820"/>
    </source>
</evidence>
<organism evidence="1 2">
    <name type="scientific">Glossina brevipalpis</name>
    <dbReference type="NCBI Taxonomy" id="37001"/>
    <lineage>
        <taxon>Eukaryota</taxon>
        <taxon>Metazoa</taxon>
        <taxon>Ecdysozoa</taxon>
        <taxon>Arthropoda</taxon>
        <taxon>Hexapoda</taxon>
        <taxon>Insecta</taxon>
        <taxon>Pterygota</taxon>
        <taxon>Neoptera</taxon>
        <taxon>Endopterygota</taxon>
        <taxon>Diptera</taxon>
        <taxon>Brachycera</taxon>
        <taxon>Muscomorpha</taxon>
        <taxon>Hippoboscoidea</taxon>
        <taxon>Glossinidae</taxon>
        <taxon>Glossina</taxon>
    </lineage>
</organism>
<reference evidence="2" key="1">
    <citation type="submission" date="2014-03" db="EMBL/GenBank/DDBJ databases">
        <authorList>
            <person name="Aksoy S."/>
            <person name="Warren W."/>
            <person name="Wilson R.K."/>
        </authorList>
    </citation>
    <scope>NUCLEOTIDE SEQUENCE [LARGE SCALE GENOMIC DNA]</scope>
    <source>
        <strain evidence="2">IAEA</strain>
    </source>
</reference>
<evidence type="ECO:0000313" key="1">
    <source>
        <dbReference type="EnsemblMetazoa" id="GBRI008724-PA"/>
    </source>
</evidence>
<reference evidence="1" key="2">
    <citation type="submission" date="2020-05" db="UniProtKB">
        <authorList>
            <consortium name="EnsemblMetazoa"/>
        </authorList>
    </citation>
    <scope>IDENTIFICATION</scope>
    <source>
        <strain evidence="1">IAEA</strain>
    </source>
</reference>
<protein>
    <submittedName>
        <fullName evidence="1">Uncharacterized protein</fullName>
    </submittedName>
</protein>